<dbReference type="PANTHER" id="PTHR47936">
    <property type="entry name" value="PPR_LONG DOMAIN-CONTAINING PROTEIN"/>
    <property type="match status" value="1"/>
</dbReference>
<name>A0A0K9Q173_ZOSMR</name>
<feature type="repeat" description="PPR" evidence="3">
    <location>
        <begin position="307"/>
        <end position="341"/>
    </location>
</feature>
<dbReference type="PANTHER" id="PTHR47936:SF3">
    <property type="entry name" value="PENTACOTRIPEPTIDE-REPEAT REGION OF PRORP DOMAIN-CONTAINING PROTEIN"/>
    <property type="match status" value="1"/>
</dbReference>
<dbReference type="PROSITE" id="PS51375">
    <property type="entry name" value="PPR"/>
    <property type="match status" value="8"/>
</dbReference>
<evidence type="ECO:0000256" key="3">
    <source>
        <dbReference type="PROSITE-ProRule" id="PRU00708"/>
    </source>
</evidence>
<comment type="caution">
    <text evidence="4">The sequence shown here is derived from an EMBL/GenBank/DDBJ whole genome shotgun (WGS) entry which is preliminary data.</text>
</comment>
<dbReference type="OMA" id="WDEMREN"/>
<dbReference type="GO" id="GO:0003729">
    <property type="term" value="F:mRNA binding"/>
    <property type="evidence" value="ECO:0000318"/>
    <property type="project" value="GO_Central"/>
</dbReference>
<keyword evidence="2" id="KW-0677">Repeat</keyword>
<organism evidence="4 5">
    <name type="scientific">Zostera marina</name>
    <name type="common">Eelgrass</name>
    <dbReference type="NCBI Taxonomy" id="29655"/>
    <lineage>
        <taxon>Eukaryota</taxon>
        <taxon>Viridiplantae</taxon>
        <taxon>Streptophyta</taxon>
        <taxon>Embryophyta</taxon>
        <taxon>Tracheophyta</taxon>
        <taxon>Spermatophyta</taxon>
        <taxon>Magnoliopsida</taxon>
        <taxon>Liliopsida</taxon>
        <taxon>Zosteraceae</taxon>
        <taxon>Zostera</taxon>
    </lineage>
</organism>
<proteinExistence type="inferred from homology"/>
<dbReference type="GO" id="GO:0006397">
    <property type="term" value="P:mRNA processing"/>
    <property type="evidence" value="ECO:0000318"/>
    <property type="project" value="GO_Central"/>
</dbReference>
<feature type="repeat" description="PPR" evidence="3">
    <location>
        <begin position="482"/>
        <end position="516"/>
    </location>
</feature>
<evidence type="ECO:0000313" key="5">
    <source>
        <dbReference type="Proteomes" id="UP000036987"/>
    </source>
</evidence>
<dbReference type="SUPFAM" id="SSF48452">
    <property type="entry name" value="TPR-like"/>
    <property type="match status" value="1"/>
</dbReference>
<dbReference type="AlphaFoldDB" id="A0A0K9Q173"/>
<feature type="repeat" description="PPR" evidence="3">
    <location>
        <begin position="342"/>
        <end position="376"/>
    </location>
</feature>
<comment type="similarity">
    <text evidence="1">Belongs to the PPR family. P subfamily.</text>
</comment>
<keyword evidence="5" id="KW-1185">Reference proteome</keyword>
<feature type="repeat" description="PPR" evidence="3">
    <location>
        <begin position="412"/>
        <end position="446"/>
    </location>
</feature>
<reference evidence="5" key="1">
    <citation type="journal article" date="2016" name="Nature">
        <title>The genome of the seagrass Zostera marina reveals angiosperm adaptation to the sea.</title>
        <authorList>
            <person name="Olsen J.L."/>
            <person name="Rouze P."/>
            <person name="Verhelst B."/>
            <person name="Lin Y.-C."/>
            <person name="Bayer T."/>
            <person name="Collen J."/>
            <person name="Dattolo E."/>
            <person name="De Paoli E."/>
            <person name="Dittami S."/>
            <person name="Maumus F."/>
            <person name="Michel G."/>
            <person name="Kersting A."/>
            <person name="Lauritano C."/>
            <person name="Lohaus R."/>
            <person name="Toepel M."/>
            <person name="Tonon T."/>
            <person name="Vanneste K."/>
            <person name="Amirebrahimi M."/>
            <person name="Brakel J."/>
            <person name="Bostroem C."/>
            <person name="Chovatia M."/>
            <person name="Grimwood J."/>
            <person name="Jenkins J.W."/>
            <person name="Jueterbock A."/>
            <person name="Mraz A."/>
            <person name="Stam W.T."/>
            <person name="Tice H."/>
            <person name="Bornberg-Bauer E."/>
            <person name="Green P.J."/>
            <person name="Pearson G.A."/>
            <person name="Procaccini G."/>
            <person name="Duarte C.M."/>
            <person name="Schmutz J."/>
            <person name="Reusch T.B.H."/>
            <person name="Van de Peer Y."/>
        </authorList>
    </citation>
    <scope>NUCLEOTIDE SEQUENCE [LARGE SCALE GENOMIC DNA]</scope>
    <source>
        <strain evidence="5">cv. Finnish</strain>
    </source>
</reference>
<feature type="repeat" description="PPR" evidence="3">
    <location>
        <begin position="203"/>
        <end position="237"/>
    </location>
</feature>
<sequence length="609" mass="69660">MSAVLITLRSNYHPYPHRHYYSDVRINTGALEASVFVAAVGEEEETQMRIMRRLPMPNSRYYHHPSDCYDHRRYCQIPSVLPRRIHLPEPLSRQVPQSFLNPTRCRSFSAGVDVNRDLDLERYRSPPSDGNVEEDLATKLSKIVTQLFSTSDRNMEAVLDQSVGGGELTADVVIEILNRFRHAHRPAYRFFRWAGNRPGFRHDCRTYNKILSVLGKTRQFETMVAVLQEMENRNNALDMESFKIAGTTFAAAREMKKAVGVFTMMEKCGFEVGTESLNTLLNALAKEKLGKEAQQLFDRMCDKLKPDLKTYTVLLSSWCNAKNLIEAGRVWNQMVDKGFEPDVITYNVMIHGLIKGQRRPEAVKLFELMKAKGPRPHVSTYNVMVEDLCKHGKMDDAMDCFEEMIEDGLAPDEVTYTSLITGFGRARRMEEVPGLVKEMHEMGCPPDGKTYNVLIKLMTNYGQLEDAGRMYRKMVKDGIQPTIHTYNTLMKSYFRRNDCDMGCSVWEEMQRLGVCPDDNSYSVMIGGLIRHGRPEEALKYMEEMMDKGMKAPYFDYGKFAADFARAGKPDVLYEIAEKMNFSGKLKIANKFMGLAELMDKGVVRKGFGM</sequence>
<protein>
    <submittedName>
        <fullName evidence="4">Putative Pentatricopeptide repeat-containing protein</fullName>
    </submittedName>
</protein>
<accession>A0A0K9Q173</accession>
<dbReference type="STRING" id="29655.A0A0K9Q173"/>
<dbReference type="GO" id="GO:0005737">
    <property type="term" value="C:cytoplasm"/>
    <property type="evidence" value="ECO:0000318"/>
    <property type="project" value="GO_Central"/>
</dbReference>
<evidence type="ECO:0000256" key="2">
    <source>
        <dbReference type="ARBA" id="ARBA00022737"/>
    </source>
</evidence>
<evidence type="ECO:0000256" key="1">
    <source>
        <dbReference type="ARBA" id="ARBA00007626"/>
    </source>
</evidence>
<dbReference type="InterPro" id="IPR002885">
    <property type="entry name" value="PPR_rpt"/>
</dbReference>
<dbReference type="Pfam" id="PF13041">
    <property type="entry name" value="PPR_2"/>
    <property type="match status" value="3"/>
</dbReference>
<feature type="repeat" description="PPR" evidence="3">
    <location>
        <begin position="377"/>
        <end position="411"/>
    </location>
</feature>
<gene>
    <name evidence="4" type="ORF">ZOSMA_11G00660</name>
</gene>
<feature type="repeat" description="PPR" evidence="3">
    <location>
        <begin position="447"/>
        <end position="481"/>
    </location>
</feature>
<dbReference type="NCBIfam" id="TIGR00756">
    <property type="entry name" value="PPR"/>
    <property type="match status" value="8"/>
</dbReference>
<dbReference type="Proteomes" id="UP000036987">
    <property type="component" value="Unassembled WGS sequence"/>
</dbReference>
<evidence type="ECO:0000313" key="4">
    <source>
        <dbReference type="EMBL" id="KMZ75043.1"/>
    </source>
</evidence>
<feature type="repeat" description="PPR" evidence="3">
    <location>
        <begin position="517"/>
        <end position="551"/>
    </location>
</feature>
<dbReference type="OrthoDB" id="185373at2759"/>
<dbReference type="InterPro" id="IPR011990">
    <property type="entry name" value="TPR-like_helical_dom_sf"/>
</dbReference>
<dbReference type="Gene3D" id="1.25.40.10">
    <property type="entry name" value="Tetratricopeptide repeat domain"/>
    <property type="match status" value="3"/>
</dbReference>
<dbReference type="Pfam" id="PF01535">
    <property type="entry name" value="PPR"/>
    <property type="match status" value="3"/>
</dbReference>
<dbReference type="EMBL" id="LFYR01000216">
    <property type="protein sequence ID" value="KMZ75043.1"/>
    <property type="molecule type" value="Genomic_DNA"/>
</dbReference>